<dbReference type="STRING" id="1748243.Tel_05890"/>
<evidence type="ECO:0000259" key="4">
    <source>
        <dbReference type="Pfam" id="PF25607"/>
    </source>
</evidence>
<dbReference type="KEGG" id="tee:Tel_05890"/>
<evidence type="ECO:0000256" key="1">
    <source>
        <dbReference type="SAM" id="MobiDB-lite"/>
    </source>
</evidence>
<feature type="region of interest" description="Disordered" evidence="1">
    <location>
        <begin position="306"/>
        <end position="334"/>
    </location>
</feature>
<dbReference type="InterPro" id="IPR025738">
    <property type="entry name" value="BatD"/>
</dbReference>
<dbReference type="AlphaFoldDB" id="A0A0S2TC46"/>
<keyword evidence="2" id="KW-1133">Transmembrane helix</keyword>
<feature type="chain" id="PRO_5006604840" description="DUF7939 domain-containing protein" evidence="3">
    <location>
        <begin position="21"/>
        <end position="560"/>
    </location>
</feature>
<evidence type="ECO:0000313" key="6">
    <source>
        <dbReference type="Proteomes" id="UP000055136"/>
    </source>
</evidence>
<keyword evidence="6" id="KW-1185">Reference proteome</keyword>
<evidence type="ECO:0000256" key="2">
    <source>
        <dbReference type="SAM" id="Phobius"/>
    </source>
</evidence>
<feature type="transmembrane region" description="Helical" evidence="2">
    <location>
        <begin position="421"/>
        <end position="443"/>
    </location>
</feature>
<dbReference type="InterPro" id="IPR057699">
    <property type="entry name" value="DUF7939"/>
</dbReference>
<dbReference type="Proteomes" id="UP000055136">
    <property type="component" value="Chromosome"/>
</dbReference>
<proteinExistence type="predicted"/>
<protein>
    <recommendedName>
        <fullName evidence="4">DUF7939 domain-containing protein</fullName>
    </recommendedName>
</protein>
<keyword evidence="2" id="KW-0812">Transmembrane</keyword>
<evidence type="ECO:0000313" key="5">
    <source>
        <dbReference type="EMBL" id="ALP52718.1"/>
    </source>
</evidence>
<accession>A0A0S2TC46</accession>
<evidence type="ECO:0000256" key="3">
    <source>
        <dbReference type="SAM" id="SignalP"/>
    </source>
</evidence>
<keyword evidence="2" id="KW-0472">Membrane</keyword>
<feature type="signal peptide" evidence="3">
    <location>
        <begin position="1"/>
        <end position="20"/>
    </location>
</feature>
<dbReference type="PANTHER" id="PTHR40940:SF1">
    <property type="entry name" value="PROTEIN BATD"/>
    <property type="match status" value="1"/>
</dbReference>
<sequence length="560" mass="61883">MVKRVFLFLCLSLMTVTAMAANITARVDRDPVRLNESFKIIFEADDNINADPDFAPLEQDFDILSRSRSSNMQILNSEITQQTRWTLFVMAKRSGELNIPSIEIGSDHSPQISITVNAAGDSGAAAENMDMFLEVEAQPTSAYVQSQILYTIRFYRAVNLNSATMPEPTFSGGEVRVQQLGEDSSFETRRNGRRYVVIERNYALFPQQSGAITINPITLDAQVVNSRAGVFDPFGQNTSTRRLNSKRVKLDIKPIPTAMQNQPWLPAEDLRLSESWSQQSPEFVVGEPITRTLTLKADGLSAAQLPALPMPQGDGFKTYPDQPRLNDKRGSQGINGTRQEKIAIIPTRPGELTLPAIEIPWWNVNRQQREVAKLPARTVQVQPGVGGAQATSSITQPDTNTVTAETRAAPAGTTDQATPGIYLWLSLFFAAAWLTTSLAWVVSRRRTALLRGRPTTPGAKLCLGAVKKACERNDPHGTKRALLEWGAAFWPAAPPASLGDIGRRLDEDVQGEIESLNQTLYGSRQTGWRGDELWQSLKKASANHAKRDRSDNQVLLPLYP</sequence>
<dbReference type="Pfam" id="PF25607">
    <property type="entry name" value="DUF7939"/>
    <property type="match status" value="1"/>
</dbReference>
<keyword evidence="3" id="KW-0732">Signal</keyword>
<dbReference type="EMBL" id="CP013099">
    <property type="protein sequence ID" value="ALP52718.1"/>
    <property type="molecule type" value="Genomic_DNA"/>
</dbReference>
<organism evidence="5 6">
    <name type="scientific">Candidatus Tenderia electrophaga</name>
    <dbReference type="NCBI Taxonomy" id="1748243"/>
    <lineage>
        <taxon>Bacteria</taxon>
        <taxon>Pseudomonadati</taxon>
        <taxon>Pseudomonadota</taxon>
        <taxon>Gammaproteobacteria</taxon>
        <taxon>Candidatus Tenderiales</taxon>
        <taxon>Candidatus Tenderiaceae</taxon>
        <taxon>Candidatus Tenderia</taxon>
    </lineage>
</organism>
<dbReference type="Pfam" id="PF13584">
    <property type="entry name" value="BatD"/>
    <property type="match status" value="1"/>
</dbReference>
<gene>
    <name evidence="5" type="ORF">Tel_05890</name>
</gene>
<dbReference type="PANTHER" id="PTHR40940">
    <property type="entry name" value="PROTEIN BATD-RELATED"/>
    <property type="match status" value="1"/>
</dbReference>
<feature type="domain" description="DUF7939" evidence="4">
    <location>
        <begin position="463"/>
        <end position="543"/>
    </location>
</feature>
<name>A0A0S2TC46_9GAMM</name>
<reference evidence="5" key="1">
    <citation type="submission" date="2015-10" db="EMBL/GenBank/DDBJ databases">
        <title>Description of Candidatus Tenderia electrophaga gen. nov, sp. nov., an Uncultivated Electroautotroph from a Biocathode Enrichment.</title>
        <authorList>
            <person name="Eddie B.J."/>
            <person name="Malanoski A.P."/>
            <person name="Wang Z."/>
            <person name="Hall R.J."/>
            <person name="Oh S.D."/>
            <person name="Heiner C."/>
            <person name="Lin B."/>
            <person name="Strycharz-Glaven S.M."/>
        </authorList>
    </citation>
    <scope>NUCLEOTIDE SEQUENCE [LARGE SCALE GENOMIC DNA]</scope>
    <source>
        <strain evidence="5">NRL1</strain>
    </source>
</reference>